<dbReference type="EMBL" id="CP001349">
    <property type="protein sequence ID" value="ACL57503.1"/>
    <property type="molecule type" value="Genomic_DNA"/>
</dbReference>
<accession>B8ICU2</accession>
<dbReference type="KEGG" id="mno:Mnod_2537"/>
<name>B8ICU2_METNO</name>
<sequence length="76" mass="8472">MSVPIEVAQTQGTEEARLIMVRSVLAAIVIRIYAEPQLGIEEGWFLKVGFGPCDREGVIFKNIEEVESWAHALTDL</sequence>
<gene>
    <name evidence="1" type="ordered locus">Mnod_2537</name>
</gene>
<protein>
    <submittedName>
        <fullName evidence="1">Uncharacterized protein</fullName>
    </submittedName>
</protein>
<proteinExistence type="predicted"/>
<dbReference type="HOGENOM" id="CLU_2650306_0_0_5"/>
<dbReference type="RefSeq" id="WP_015929183.1">
    <property type="nucleotide sequence ID" value="NC_011894.1"/>
</dbReference>
<dbReference type="OrthoDB" id="8002121at2"/>
<reference evidence="1 2" key="1">
    <citation type="submission" date="2009-01" db="EMBL/GenBank/DDBJ databases">
        <title>Complete sequence of chromosome of Methylobacterium nodulans ORS 2060.</title>
        <authorList>
            <consortium name="US DOE Joint Genome Institute"/>
            <person name="Lucas S."/>
            <person name="Copeland A."/>
            <person name="Lapidus A."/>
            <person name="Glavina del Rio T."/>
            <person name="Dalin E."/>
            <person name="Tice H."/>
            <person name="Bruce D."/>
            <person name="Goodwin L."/>
            <person name="Pitluck S."/>
            <person name="Sims D."/>
            <person name="Brettin T."/>
            <person name="Detter J.C."/>
            <person name="Han C."/>
            <person name="Larimer F."/>
            <person name="Land M."/>
            <person name="Hauser L."/>
            <person name="Kyrpides N."/>
            <person name="Ivanova N."/>
            <person name="Marx C.J."/>
            <person name="Richardson P."/>
        </authorList>
    </citation>
    <scope>NUCLEOTIDE SEQUENCE [LARGE SCALE GENOMIC DNA]</scope>
    <source>
        <strain evidence="2">LMG 21967 / CNCM I-2342 / ORS 2060</strain>
    </source>
</reference>
<dbReference type="eggNOG" id="ENOG5030WQ9">
    <property type="taxonomic scope" value="Bacteria"/>
</dbReference>
<evidence type="ECO:0000313" key="2">
    <source>
        <dbReference type="Proteomes" id="UP000008207"/>
    </source>
</evidence>
<keyword evidence="2" id="KW-1185">Reference proteome</keyword>
<dbReference type="Proteomes" id="UP000008207">
    <property type="component" value="Chromosome"/>
</dbReference>
<organism evidence="1 2">
    <name type="scientific">Methylobacterium nodulans (strain LMG 21967 / CNCM I-2342 / ORS 2060)</name>
    <dbReference type="NCBI Taxonomy" id="460265"/>
    <lineage>
        <taxon>Bacteria</taxon>
        <taxon>Pseudomonadati</taxon>
        <taxon>Pseudomonadota</taxon>
        <taxon>Alphaproteobacteria</taxon>
        <taxon>Hyphomicrobiales</taxon>
        <taxon>Methylobacteriaceae</taxon>
        <taxon>Methylobacterium</taxon>
    </lineage>
</organism>
<evidence type="ECO:0000313" key="1">
    <source>
        <dbReference type="EMBL" id="ACL57503.1"/>
    </source>
</evidence>
<dbReference type="AlphaFoldDB" id="B8ICU2"/>